<organism evidence="2 3">
    <name type="scientific">Candidatus Enterocola intestinipullorum</name>
    <dbReference type="NCBI Taxonomy" id="2840783"/>
    <lineage>
        <taxon>Bacteria</taxon>
        <taxon>Pseudomonadati</taxon>
        <taxon>Bacteroidota</taxon>
        <taxon>Bacteroidia</taxon>
        <taxon>Bacteroidales</taxon>
        <taxon>Candidatus Enterocola</taxon>
    </lineage>
</organism>
<sequence length="291" mass="33155">MKILEKLLFLFICACFAACNAEKSPTSLEKDKLSGPVKKITATQYALLLAEDGTVQKDTASQEMNAYTVYTYDENGNVSFTGLYSGDGGLIGSQSYEYDGRNNPVKITMFNSALNDTMMQKFSYDERNRVVEMSFFDKRGNLEAKELNEYEGDRQIVRYFMCRNNEEREISRYENILDENGNIIDNRWYADSIATSHYSAVFDSAGNRTSVFVYGAGDSVENSFALEYDDNGNITRQSGTDKDGERLFVMTYEYEFDSYGNWTSSTEYNMADSSGIARPVSLIERTIEYYR</sequence>
<gene>
    <name evidence="2" type="ORF">IAC32_04675</name>
</gene>
<keyword evidence="1" id="KW-0732">Signal</keyword>
<accession>A0A9D9EF75</accession>
<evidence type="ECO:0000313" key="3">
    <source>
        <dbReference type="Proteomes" id="UP000823637"/>
    </source>
</evidence>
<reference evidence="2" key="2">
    <citation type="journal article" date="2021" name="PeerJ">
        <title>Extensive microbial diversity within the chicken gut microbiome revealed by metagenomics and culture.</title>
        <authorList>
            <person name="Gilroy R."/>
            <person name="Ravi A."/>
            <person name="Getino M."/>
            <person name="Pursley I."/>
            <person name="Horton D.L."/>
            <person name="Alikhan N.F."/>
            <person name="Baker D."/>
            <person name="Gharbi K."/>
            <person name="Hall N."/>
            <person name="Watson M."/>
            <person name="Adriaenssens E.M."/>
            <person name="Foster-Nyarko E."/>
            <person name="Jarju S."/>
            <person name="Secka A."/>
            <person name="Antonio M."/>
            <person name="Oren A."/>
            <person name="Chaudhuri R.R."/>
            <person name="La Ragione R."/>
            <person name="Hildebrand F."/>
            <person name="Pallen M.J."/>
        </authorList>
    </citation>
    <scope>NUCLEOTIDE SEQUENCE</scope>
    <source>
        <strain evidence="2">D3-1215</strain>
    </source>
</reference>
<evidence type="ECO:0000313" key="2">
    <source>
        <dbReference type="EMBL" id="MBO8447021.1"/>
    </source>
</evidence>
<evidence type="ECO:0000256" key="1">
    <source>
        <dbReference type="SAM" id="SignalP"/>
    </source>
</evidence>
<dbReference type="Proteomes" id="UP000823637">
    <property type="component" value="Unassembled WGS sequence"/>
</dbReference>
<evidence type="ECO:0008006" key="4">
    <source>
        <dbReference type="Google" id="ProtNLM"/>
    </source>
</evidence>
<dbReference type="Gene3D" id="2.180.10.10">
    <property type="entry name" value="RHS repeat-associated core"/>
    <property type="match status" value="1"/>
</dbReference>
<dbReference type="EMBL" id="JADIMR010000071">
    <property type="protein sequence ID" value="MBO8447021.1"/>
    <property type="molecule type" value="Genomic_DNA"/>
</dbReference>
<dbReference type="AlphaFoldDB" id="A0A9D9EF75"/>
<proteinExistence type="predicted"/>
<feature type="signal peptide" evidence="1">
    <location>
        <begin position="1"/>
        <end position="17"/>
    </location>
</feature>
<feature type="chain" id="PRO_5039007037" description="YD repeat-containing protein" evidence="1">
    <location>
        <begin position="18"/>
        <end position="291"/>
    </location>
</feature>
<protein>
    <recommendedName>
        <fullName evidence="4">YD repeat-containing protein</fullName>
    </recommendedName>
</protein>
<reference evidence="2" key="1">
    <citation type="submission" date="2020-10" db="EMBL/GenBank/DDBJ databases">
        <authorList>
            <person name="Gilroy R."/>
        </authorList>
    </citation>
    <scope>NUCLEOTIDE SEQUENCE</scope>
    <source>
        <strain evidence="2">D3-1215</strain>
    </source>
</reference>
<name>A0A9D9EF75_9BACT</name>
<comment type="caution">
    <text evidence="2">The sequence shown here is derived from an EMBL/GenBank/DDBJ whole genome shotgun (WGS) entry which is preliminary data.</text>
</comment>